<evidence type="ECO:0000256" key="3">
    <source>
        <dbReference type="ARBA" id="ARBA00022692"/>
    </source>
</evidence>
<feature type="transmembrane region" description="Helical" evidence="6">
    <location>
        <begin position="201"/>
        <end position="223"/>
    </location>
</feature>
<feature type="transmembrane region" description="Helical" evidence="6">
    <location>
        <begin position="169"/>
        <end position="189"/>
    </location>
</feature>
<organism evidence="7 8">
    <name type="scientific">Micromonospora carbonacea</name>
    <dbReference type="NCBI Taxonomy" id="47853"/>
    <lineage>
        <taxon>Bacteria</taxon>
        <taxon>Bacillati</taxon>
        <taxon>Actinomycetota</taxon>
        <taxon>Actinomycetes</taxon>
        <taxon>Micromonosporales</taxon>
        <taxon>Micromonosporaceae</taxon>
        <taxon>Micromonospora</taxon>
    </lineage>
</organism>
<feature type="transmembrane region" description="Helical" evidence="6">
    <location>
        <begin position="243"/>
        <end position="263"/>
    </location>
</feature>
<reference evidence="8" key="1">
    <citation type="submission" date="2016-06" db="EMBL/GenBank/DDBJ databases">
        <authorList>
            <person name="Varghese N."/>
            <person name="Submissions Spin"/>
        </authorList>
    </citation>
    <scope>NUCLEOTIDE SEQUENCE [LARGE SCALE GENOMIC DNA]</scope>
    <source>
        <strain evidence="8">DSM 43168</strain>
    </source>
</reference>
<evidence type="ECO:0000313" key="7">
    <source>
        <dbReference type="EMBL" id="SCF48321.1"/>
    </source>
</evidence>
<protein>
    <submittedName>
        <fullName evidence="7">Putative membrane protein</fullName>
    </submittedName>
</protein>
<feature type="transmembrane region" description="Helical" evidence="6">
    <location>
        <begin position="68"/>
        <end position="89"/>
    </location>
</feature>
<keyword evidence="8" id="KW-1185">Reference proteome</keyword>
<evidence type="ECO:0000313" key="8">
    <source>
        <dbReference type="Proteomes" id="UP000183585"/>
    </source>
</evidence>
<dbReference type="GO" id="GO:0005886">
    <property type="term" value="C:plasma membrane"/>
    <property type="evidence" value="ECO:0007669"/>
    <property type="project" value="UniProtKB-SubCell"/>
</dbReference>
<feature type="transmembrane region" description="Helical" evidence="6">
    <location>
        <begin position="95"/>
        <end position="115"/>
    </location>
</feature>
<name>A0A1C5ATB6_9ACTN</name>
<gene>
    <name evidence="7" type="ORF">GA0070563_11893</name>
</gene>
<keyword evidence="2" id="KW-1003">Cell membrane</keyword>
<evidence type="ECO:0000256" key="5">
    <source>
        <dbReference type="ARBA" id="ARBA00023136"/>
    </source>
</evidence>
<evidence type="ECO:0000256" key="2">
    <source>
        <dbReference type="ARBA" id="ARBA00022475"/>
    </source>
</evidence>
<dbReference type="InterPro" id="IPR019108">
    <property type="entry name" value="Caa3_assmbl_CtaG-rel"/>
</dbReference>
<dbReference type="EMBL" id="FMCT01000018">
    <property type="protein sequence ID" value="SCF48321.1"/>
    <property type="molecule type" value="Genomic_DNA"/>
</dbReference>
<evidence type="ECO:0000256" key="1">
    <source>
        <dbReference type="ARBA" id="ARBA00004651"/>
    </source>
</evidence>
<sequence length="277" mass="28479">MGGTLAVGDALATTAGRVVGGDGHGGHDGYAPGPALLVPLVLFWVYLAAALRQRGPDGGGWPHRRTTAFGAGAGLLAVGLALPAGGFAAHAWQHLLVGMLAPLGLVLGAPVTLALRSIDRRRGRALVRLLRRPALAAFAHPVTGLVLTTGGLYALYLTPLYRATLAHPALHHLAHLHFLLSGLLFTWSVAGPDPGPHRPRVPVRLVVLGVAVAAHAALAQLLYAGLAVDVPAPPGQLRAGATVMYYGGDLAEIALALALLATWRPAVRKGPLLTHSA</sequence>
<comment type="subcellular location">
    <subcellularLocation>
        <location evidence="1">Cell membrane</location>
        <topology evidence="1">Multi-pass membrane protein</topology>
    </subcellularLocation>
</comment>
<dbReference type="STRING" id="47853.TK50_26070"/>
<feature type="transmembrane region" description="Helical" evidence="6">
    <location>
        <begin position="135"/>
        <end position="157"/>
    </location>
</feature>
<dbReference type="AlphaFoldDB" id="A0A1C5ATB6"/>
<keyword evidence="3 6" id="KW-0812">Transmembrane</keyword>
<accession>A0A1C5ATB6</accession>
<proteinExistence type="predicted"/>
<keyword evidence="4 6" id="KW-1133">Transmembrane helix</keyword>
<dbReference type="Proteomes" id="UP000183585">
    <property type="component" value="Unassembled WGS sequence"/>
</dbReference>
<keyword evidence="5 6" id="KW-0472">Membrane</keyword>
<evidence type="ECO:0000256" key="4">
    <source>
        <dbReference type="ARBA" id="ARBA00022989"/>
    </source>
</evidence>
<feature type="transmembrane region" description="Helical" evidence="6">
    <location>
        <begin position="29"/>
        <end position="47"/>
    </location>
</feature>
<dbReference type="Pfam" id="PF09678">
    <property type="entry name" value="Caa3_CtaG"/>
    <property type="match status" value="1"/>
</dbReference>
<evidence type="ECO:0000256" key="6">
    <source>
        <dbReference type="SAM" id="Phobius"/>
    </source>
</evidence>